<protein>
    <submittedName>
        <fullName evidence="1">Dynein heavy cytoplasmic</fullName>
        <ecNumber evidence="1">3.6.1.15</ecNumber>
    </submittedName>
</protein>
<organism evidence="1 2">
    <name type="scientific">Brachionus plicatilis</name>
    <name type="common">Marine rotifer</name>
    <name type="synonym">Brachionus muelleri</name>
    <dbReference type="NCBI Taxonomy" id="10195"/>
    <lineage>
        <taxon>Eukaryota</taxon>
        <taxon>Metazoa</taxon>
        <taxon>Spiralia</taxon>
        <taxon>Gnathifera</taxon>
        <taxon>Rotifera</taxon>
        <taxon>Eurotatoria</taxon>
        <taxon>Monogononta</taxon>
        <taxon>Pseudotrocha</taxon>
        <taxon>Ploima</taxon>
        <taxon>Brachionidae</taxon>
        <taxon>Brachionus</taxon>
    </lineage>
</organism>
<dbReference type="Proteomes" id="UP000276133">
    <property type="component" value="Unassembled WGS sequence"/>
</dbReference>
<dbReference type="EMBL" id="REGN01008330">
    <property type="protein sequence ID" value="RNA03831.1"/>
    <property type="molecule type" value="Genomic_DNA"/>
</dbReference>
<sequence>MEAESEYKVTYKNLLNKFINGVKLLDYAFGAIDEILKQAQDFVRIWLHFQSLWDLQPDTIYSKLGANLNAWISCLSEMKESRKSFDTQETHRKFGPIIIDYNKFKRKKY</sequence>
<comment type="caution">
    <text evidence="1">The sequence shown here is derived from an EMBL/GenBank/DDBJ whole genome shotgun (WGS) entry which is preliminary data.</text>
</comment>
<dbReference type="EC" id="3.6.1.15" evidence="1"/>
<name>A0A3M7PYN2_BRAPC</name>
<keyword evidence="1" id="KW-0378">Hydrolase</keyword>
<dbReference type="OrthoDB" id="447173at2759"/>
<evidence type="ECO:0000313" key="2">
    <source>
        <dbReference type="Proteomes" id="UP000276133"/>
    </source>
</evidence>
<proteinExistence type="predicted"/>
<accession>A0A3M7PYN2</accession>
<keyword evidence="2" id="KW-1185">Reference proteome</keyword>
<dbReference type="AlphaFoldDB" id="A0A3M7PYN2"/>
<reference evidence="1 2" key="1">
    <citation type="journal article" date="2018" name="Sci. Rep.">
        <title>Genomic signatures of local adaptation to the degree of environmental predictability in rotifers.</title>
        <authorList>
            <person name="Franch-Gras L."/>
            <person name="Hahn C."/>
            <person name="Garcia-Roger E.M."/>
            <person name="Carmona M.J."/>
            <person name="Serra M."/>
            <person name="Gomez A."/>
        </authorList>
    </citation>
    <scope>NUCLEOTIDE SEQUENCE [LARGE SCALE GENOMIC DNA]</scope>
    <source>
        <strain evidence="1">HYR1</strain>
    </source>
</reference>
<dbReference type="GO" id="GO:0017111">
    <property type="term" value="F:ribonucleoside triphosphate phosphatase activity"/>
    <property type="evidence" value="ECO:0007669"/>
    <property type="project" value="UniProtKB-EC"/>
</dbReference>
<evidence type="ECO:0000313" key="1">
    <source>
        <dbReference type="EMBL" id="RNA03831.1"/>
    </source>
</evidence>
<dbReference type="STRING" id="10195.A0A3M7PYN2"/>
<gene>
    <name evidence="1" type="ORF">BpHYR1_039778</name>
</gene>